<reference evidence="3" key="2">
    <citation type="submission" date="2018-02" db="UniProtKB">
        <authorList>
            <consortium name="EnsemblPlants"/>
        </authorList>
    </citation>
    <scope>IDENTIFICATION</scope>
    <source>
        <strain evidence="3">Williams 82</strain>
    </source>
</reference>
<gene>
    <name evidence="2" type="ORF">GLYMA_09G162000</name>
</gene>
<evidence type="ECO:0000256" key="1">
    <source>
        <dbReference type="SAM" id="MobiDB-lite"/>
    </source>
</evidence>
<evidence type="ECO:0000313" key="3">
    <source>
        <dbReference type="EnsemblPlants" id="KRH38847"/>
    </source>
</evidence>
<feature type="compositionally biased region" description="Basic and acidic residues" evidence="1">
    <location>
        <begin position="16"/>
        <end position="25"/>
    </location>
</feature>
<dbReference type="PaxDb" id="3847-GLYMA09G29115.1"/>
<evidence type="ECO:0000313" key="2">
    <source>
        <dbReference type="EMBL" id="KRH38847.1"/>
    </source>
</evidence>
<protein>
    <submittedName>
        <fullName evidence="2 3">Uncharacterized protein</fullName>
    </submittedName>
</protein>
<evidence type="ECO:0000313" key="4">
    <source>
        <dbReference type="Proteomes" id="UP000008827"/>
    </source>
</evidence>
<dbReference type="HOGENOM" id="CLU_2642988_0_0_1"/>
<keyword evidence="4" id="KW-1185">Reference proteome</keyword>
<organism evidence="2">
    <name type="scientific">Glycine max</name>
    <name type="common">Soybean</name>
    <name type="synonym">Glycine hispida</name>
    <dbReference type="NCBI Taxonomy" id="3847"/>
    <lineage>
        <taxon>Eukaryota</taxon>
        <taxon>Viridiplantae</taxon>
        <taxon>Streptophyta</taxon>
        <taxon>Embryophyta</taxon>
        <taxon>Tracheophyta</taxon>
        <taxon>Spermatophyta</taxon>
        <taxon>Magnoliopsida</taxon>
        <taxon>eudicotyledons</taxon>
        <taxon>Gunneridae</taxon>
        <taxon>Pentapetalae</taxon>
        <taxon>rosids</taxon>
        <taxon>fabids</taxon>
        <taxon>Fabales</taxon>
        <taxon>Fabaceae</taxon>
        <taxon>Papilionoideae</taxon>
        <taxon>50 kb inversion clade</taxon>
        <taxon>NPAAA clade</taxon>
        <taxon>indigoferoid/millettioid clade</taxon>
        <taxon>Phaseoleae</taxon>
        <taxon>Glycine</taxon>
        <taxon>Glycine subgen. Soja</taxon>
    </lineage>
</organism>
<name>K7LE91_SOYBN</name>
<feature type="region of interest" description="Disordered" evidence="1">
    <location>
        <begin position="1"/>
        <end position="27"/>
    </location>
</feature>
<dbReference type="EnsemblPlants" id="KRH38847">
    <property type="protein sequence ID" value="KRH38847"/>
    <property type="gene ID" value="GLYMA_09G162000"/>
</dbReference>
<sequence length="77" mass="9276">MRHDKGCPCQRLNVTTREKASKENQKQLNKQQLQKHKGIFAFIHHHFISNSSFQQIMKQRVSVSIFRNLAMFHKWIR</sequence>
<reference evidence="2 3" key="1">
    <citation type="journal article" date="2010" name="Nature">
        <title>Genome sequence of the palaeopolyploid soybean.</title>
        <authorList>
            <person name="Schmutz J."/>
            <person name="Cannon S.B."/>
            <person name="Schlueter J."/>
            <person name="Ma J."/>
            <person name="Mitros T."/>
            <person name="Nelson W."/>
            <person name="Hyten D.L."/>
            <person name="Song Q."/>
            <person name="Thelen J.J."/>
            <person name="Cheng J."/>
            <person name="Xu D."/>
            <person name="Hellsten U."/>
            <person name="May G.D."/>
            <person name="Yu Y."/>
            <person name="Sakurai T."/>
            <person name="Umezawa T."/>
            <person name="Bhattacharyya M.K."/>
            <person name="Sandhu D."/>
            <person name="Valliyodan B."/>
            <person name="Lindquist E."/>
            <person name="Peto M."/>
            <person name="Grant D."/>
            <person name="Shu S."/>
            <person name="Goodstein D."/>
            <person name="Barry K."/>
            <person name="Futrell-Griggs M."/>
            <person name="Abernathy B."/>
            <person name="Du J."/>
            <person name="Tian Z."/>
            <person name="Zhu L."/>
            <person name="Gill N."/>
            <person name="Joshi T."/>
            <person name="Libault M."/>
            <person name="Sethuraman A."/>
            <person name="Zhang X.-C."/>
            <person name="Shinozaki K."/>
            <person name="Nguyen H.T."/>
            <person name="Wing R.A."/>
            <person name="Cregan P."/>
            <person name="Specht J."/>
            <person name="Grimwood J."/>
            <person name="Rokhsar D."/>
            <person name="Stacey G."/>
            <person name="Shoemaker R.C."/>
            <person name="Jackson S.A."/>
        </authorList>
    </citation>
    <scope>NUCLEOTIDE SEQUENCE</scope>
    <source>
        <strain evidence="3">cv. Williams 82</strain>
        <tissue evidence="2">Callus</tissue>
    </source>
</reference>
<dbReference type="InParanoid" id="K7LE91"/>
<dbReference type="Proteomes" id="UP000008827">
    <property type="component" value="Chromosome 9"/>
</dbReference>
<dbReference type="EMBL" id="CM000842">
    <property type="protein sequence ID" value="KRH38847.1"/>
    <property type="molecule type" value="Genomic_DNA"/>
</dbReference>
<accession>K7LE91</accession>
<dbReference type="Gramene" id="KRH38847">
    <property type="protein sequence ID" value="KRH38847"/>
    <property type="gene ID" value="GLYMA_09G162000"/>
</dbReference>
<dbReference type="AlphaFoldDB" id="K7LE91"/>
<reference evidence="2" key="3">
    <citation type="submission" date="2018-07" db="EMBL/GenBank/DDBJ databases">
        <title>WGS assembly of Glycine max.</title>
        <authorList>
            <person name="Schmutz J."/>
            <person name="Cannon S."/>
            <person name="Schlueter J."/>
            <person name="Ma J."/>
            <person name="Mitros T."/>
            <person name="Nelson W."/>
            <person name="Hyten D."/>
            <person name="Song Q."/>
            <person name="Thelen J."/>
            <person name="Cheng J."/>
            <person name="Xu D."/>
            <person name="Hellsten U."/>
            <person name="May G."/>
            <person name="Yu Y."/>
            <person name="Sakurai T."/>
            <person name="Umezawa T."/>
            <person name="Bhattacharyya M."/>
            <person name="Sandhu D."/>
            <person name="Valliyodan B."/>
            <person name="Lindquist E."/>
            <person name="Peto M."/>
            <person name="Grant D."/>
            <person name="Shu S."/>
            <person name="Goodstein D."/>
            <person name="Barry K."/>
            <person name="Futrell-Griggs M."/>
            <person name="Abernathy B."/>
            <person name="Du J."/>
            <person name="Tian Z."/>
            <person name="Zhu L."/>
            <person name="Gill N."/>
            <person name="Joshi T."/>
            <person name="Libault M."/>
            <person name="Sethuraman A."/>
            <person name="Zhang X."/>
            <person name="Shinozaki K."/>
            <person name="Nguyen H."/>
            <person name="Wing R."/>
            <person name="Cregan P."/>
            <person name="Specht J."/>
            <person name="Grimwood J."/>
            <person name="Rokhsar D."/>
            <person name="Stacey G."/>
            <person name="Shoemaker R."/>
            <person name="Jackson S."/>
        </authorList>
    </citation>
    <scope>NUCLEOTIDE SEQUENCE</scope>
    <source>
        <tissue evidence="2">Callus</tissue>
    </source>
</reference>
<proteinExistence type="predicted"/>